<dbReference type="STRING" id="105231.A0A1Y1HYG6"/>
<dbReference type="Proteomes" id="UP000054558">
    <property type="component" value="Unassembled WGS sequence"/>
</dbReference>
<feature type="transmembrane region" description="Helical" evidence="12">
    <location>
        <begin position="827"/>
        <end position="844"/>
    </location>
</feature>
<evidence type="ECO:0000256" key="6">
    <source>
        <dbReference type="ARBA" id="ARBA00022989"/>
    </source>
</evidence>
<evidence type="ECO:0000256" key="10">
    <source>
        <dbReference type="ARBA" id="ARBA00023303"/>
    </source>
</evidence>
<feature type="compositionally biased region" description="Low complexity" evidence="11">
    <location>
        <begin position="180"/>
        <end position="190"/>
    </location>
</feature>
<dbReference type="Gene3D" id="1.20.120.350">
    <property type="entry name" value="Voltage-gated potassium channels. Chain C"/>
    <property type="match status" value="4"/>
</dbReference>
<evidence type="ECO:0000256" key="12">
    <source>
        <dbReference type="SAM" id="Phobius"/>
    </source>
</evidence>
<accession>A0A1Y1HYG6</accession>
<evidence type="ECO:0000256" key="7">
    <source>
        <dbReference type="ARBA" id="ARBA00023065"/>
    </source>
</evidence>
<dbReference type="InterPro" id="IPR027359">
    <property type="entry name" value="Volt_channel_dom_sf"/>
</dbReference>
<feature type="transmembrane region" description="Helical" evidence="12">
    <location>
        <begin position="905"/>
        <end position="927"/>
    </location>
</feature>
<feature type="compositionally biased region" description="Low complexity" evidence="11">
    <location>
        <begin position="542"/>
        <end position="553"/>
    </location>
</feature>
<feature type="compositionally biased region" description="Basic and acidic residues" evidence="11">
    <location>
        <begin position="384"/>
        <end position="395"/>
    </location>
</feature>
<dbReference type="Gene3D" id="1.10.238.10">
    <property type="entry name" value="EF-hand"/>
    <property type="match status" value="1"/>
</dbReference>
<feature type="region of interest" description="Disordered" evidence="11">
    <location>
        <begin position="1702"/>
        <end position="1726"/>
    </location>
</feature>
<keyword evidence="10" id="KW-0407">Ion channel</keyword>
<evidence type="ECO:0000256" key="11">
    <source>
        <dbReference type="SAM" id="MobiDB-lite"/>
    </source>
</evidence>
<feature type="region of interest" description="Disordered" evidence="11">
    <location>
        <begin position="1"/>
        <end position="190"/>
    </location>
</feature>
<dbReference type="EMBL" id="DF237089">
    <property type="protein sequence ID" value="GAQ83233.1"/>
    <property type="molecule type" value="Genomic_DNA"/>
</dbReference>
<feature type="region of interest" description="Disordered" evidence="11">
    <location>
        <begin position="312"/>
        <end position="360"/>
    </location>
</feature>
<dbReference type="InterPro" id="IPR043203">
    <property type="entry name" value="VGCC_Ca_Na"/>
</dbReference>
<keyword evidence="4" id="KW-0677">Repeat</keyword>
<keyword evidence="2" id="KW-0813">Transport</keyword>
<feature type="compositionally biased region" description="Basic and acidic residues" evidence="11">
    <location>
        <begin position="110"/>
        <end position="130"/>
    </location>
</feature>
<feature type="region of interest" description="Disordered" evidence="11">
    <location>
        <begin position="2826"/>
        <end position="2852"/>
    </location>
</feature>
<dbReference type="PANTHER" id="PTHR10037">
    <property type="entry name" value="VOLTAGE-GATED CATION CHANNEL CALCIUM AND SODIUM"/>
    <property type="match status" value="1"/>
</dbReference>
<feature type="transmembrane region" description="Helical" evidence="12">
    <location>
        <begin position="2201"/>
        <end position="2223"/>
    </location>
</feature>
<feature type="transmembrane region" description="Helical" evidence="12">
    <location>
        <begin position="1068"/>
        <end position="1091"/>
    </location>
</feature>
<feature type="compositionally biased region" description="Polar residues" evidence="11">
    <location>
        <begin position="49"/>
        <end position="69"/>
    </location>
</feature>
<proteinExistence type="predicted"/>
<keyword evidence="9" id="KW-0325">Glycoprotein</keyword>
<name>A0A1Y1HYG6_KLENI</name>
<organism evidence="14 15">
    <name type="scientific">Klebsormidium nitens</name>
    <name type="common">Green alga</name>
    <name type="synonym">Ulothrix nitens</name>
    <dbReference type="NCBI Taxonomy" id="105231"/>
    <lineage>
        <taxon>Eukaryota</taxon>
        <taxon>Viridiplantae</taxon>
        <taxon>Streptophyta</taxon>
        <taxon>Klebsormidiophyceae</taxon>
        <taxon>Klebsormidiales</taxon>
        <taxon>Klebsormidiaceae</taxon>
        <taxon>Klebsormidium</taxon>
    </lineage>
</organism>
<dbReference type="InterPro" id="IPR005821">
    <property type="entry name" value="Ion_trans_dom"/>
</dbReference>
<feature type="transmembrane region" description="Helical" evidence="12">
    <location>
        <begin position="962"/>
        <end position="981"/>
    </location>
</feature>
<evidence type="ECO:0000256" key="2">
    <source>
        <dbReference type="ARBA" id="ARBA00022448"/>
    </source>
</evidence>
<feature type="transmembrane region" description="Helical" evidence="12">
    <location>
        <begin position="1223"/>
        <end position="1245"/>
    </location>
</feature>
<evidence type="ECO:0000256" key="1">
    <source>
        <dbReference type="ARBA" id="ARBA00004141"/>
    </source>
</evidence>
<comment type="subcellular location">
    <subcellularLocation>
        <location evidence="1">Membrane</location>
        <topology evidence="1">Multi-pass membrane protein</topology>
    </subcellularLocation>
</comment>
<feature type="transmembrane region" description="Helical" evidence="12">
    <location>
        <begin position="1390"/>
        <end position="1406"/>
    </location>
</feature>
<feature type="compositionally biased region" description="Basic residues" evidence="11">
    <location>
        <begin position="614"/>
        <end position="625"/>
    </location>
</feature>
<evidence type="ECO:0000256" key="3">
    <source>
        <dbReference type="ARBA" id="ARBA00022692"/>
    </source>
</evidence>
<feature type="domain" description="Ion transport" evidence="13">
    <location>
        <begin position="1971"/>
        <end position="2233"/>
    </location>
</feature>
<feature type="transmembrane region" description="Helical" evidence="12">
    <location>
        <begin position="865"/>
        <end position="885"/>
    </location>
</feature>
<evidence type="ECO:0000256" key="5">
    <source>
        <dbReference type="ARBA" id="ARBA00022882"/>
    </source>
</evidence>
<dbReference type="PROSITE" id="PS50096">
    <property type="entry name" value="IQ"/>
    <property type="match status" value="1"/>
</dbReference>
<feature type="compositionally biased region" description="Polar residues" evidence="11">
    <location>
        <begin position="1748"/>
        <end position="1767"/>
    </location>
</feature>
<dbReference type="GO" id="GO:0001518">
    <property type="term" value="C:voltage-gated sodium channel complex"/>
    <property type="evidence" value="ECO:0000318"/>
    <property type="project" value="GO_Central"/>
</dbReference>
<feature type="region of interest" description="Disordered" evidence="11">
    <location>
        <begin position="1624"/>
        <end position="1671"/>
    </location>
</feature>
<feature type="transmembrane region" description="Helical" evidence="12">
    <location>
        <begin position="2315"/>
        <end position="2333"/>
    </location>
</feature>
<feature type="compositionally biased region" description="Polar residues" evidence="11">
    <location>
        <begin position="632"/>
        <end position="655"/>
    </location>
</feature>
<dbReference type="Gene3D" id="1.10.287.70">
    <property type="match status" value="4"/>
</dbReference>
<dbReference type="PANTHER" id="PTHR10037:SF62">
    <property type="entry name" value="SODIUM CHANNEL PROTEIN 60E"/>
    <property type="match status" value="1"/>
</dbReference>
<feature type="transmembrane region" description="Helical" evidence="12">
    <location>
        <begin position="1290"/>
        <end position="1309"/>
    </location>
</feature>
<feature type="domain" description="Ion transport" evidence="13">
    <location>
        <begin position="825"/>
        <end position="1101"/>
    </location>
</feature>
<feature type="compositionally biased region" description="Low complexity" evidence="11">
    <location>
        <begin position="492"/>
        <end position="517"/>
    </location>
</feature>
<evidence type="ECO:0000313" key="14">
    <source>
        <dbReference type="EMBL" id="GAQ83233.1"/>
    </source>
</evidence>
<evidence type="ECO:0000256" key="9">
    <source>
        <dbReference type="ARBA" id="ARBA00023180"/>
    </source>
</evidence>
<dbReference type="OMA" id="RISEYVW"/>
<feature type="transmembrane region" description="Helical" evidence="12">
    <location>
        <begin position="1354"/>
        <end position="1378"/>
    </location>
</feature>
<feature type="domain" description="Ion transport" evidence="13">
    <location>
        <begin position="1229"/>
        <end position="1455"/>
    </location>
</feature>
<keyword evidence="6 12" id="KW-1133">Transmembrane helix</keyword>
<evidence type="ECO:0000259" key="13">
    <source>
        <dbReference type="Pfam" id="PF00520"/>
    </source>
</evidence>
<dbReference type="OrthoDB" id="416585at2759"/>
<feature type="region of interest" description="Disordered" evidence="11">
    <location>
        <begin position="1531"/>
        <end position="1559"/>
    </location>
</feature>
<feature type="compositionally biased region" description="Low complexity" evidence="11">
    <location>
        <begin position="397"/>
        <end position="429"/>
    </location>
</feature>
<feature type="transmembrane region" description="Helical" evidence="12">
    <location>
        <begin position="2481"/>
        <end position="2512"/>
    </location>
</feature>
<feature type="transmembrane region" description="Helical" evidence="12">
    <location>
        <begin position="2353"/>
        <end position="2374"/>
    </location>
</feature>
<gene>
    <name evidence="14" type="ORF">KFL_001400170</name>
</gene>
<feature type="domain" description="Ion transport" evidence="13">
    <location>
        <begin position="2283"/>
        <end position="2521"/>
    </location>
</feature>
<sequence length="2916" mass="316882">MDGSSAPPPARKPPPLQAHEADSAAKADTKELASPSRTKSRPARKEESSVSNGEQQLAASSRTDGLQQERSSKLGSPRAGPSPAFHAARFATIKLGALQNGGTKAPSSPEAKKDHSTHEDPPHNDDEAVFAHRRLPVPALSAHPDPPSRVASGNASPRKPAKLYSTNARPDAEQGAMPDAATTSGRARSASIGEAHEGFFFAKVGVHQAGGFDEKRPAPSPGSGQLESPSKRRAKVIEPLGGEIVEGWSDTVGSGEGLSPKRAPSRSPKRVESSPLDGLVVPRVRAGSAGGAGAPNGIAAVTAGLRVLRNMRRGASPRKEAPAEGQILNEALSEQQERRTALGAASQHVRSGEDPAATGRTDILAGVVALEEVSAKESVPIRVESAKRAHGDQSREGAPSAGSTTSVSSSHAGASSSAAAQRNAPPSAALVLKEAPKIAPAKTLGHADGVPPKTPHPIVPQKPALNLRGGRIDADPSQAPPKHSSETPHVAPPSSATSRASTSPQQAASAAIQVQRSGDSFSLWAQPPAIPSSPPLSRGNSRPRSPQLSRLSSKNLSDSAGSPPHSQLTATSNGVGPSDAAPVRSSRQSGPSGRGLEQEPGLLPIASPEMPKFHLPRVRVHAPGKVKKDTSASEAKTQDASQGEDSSTGQFQRVSSGKRAPRRSSFAFNPSGNFPGITDSMEIGVEVTSQNQSGVFTFEPQRRPSDSDAYTLDRGSSGRSEGMPGDVPTVSGTKPGRSAFRRRSDRASDASQDERSERTVRFSQDSDGGEGTAQATPRTAQLLARYHQKPATRNFAMQTEDFSKSLFFLEATNPFRMLCRRVVEHRFFSHVMLVCILGSCVDMATYSPTQAETSHRNMLVRRIDIGFIAVFFLEMGLKIVAYGFLLNPTAYLRSPLNVLDFILTWASLVVLLPTGGRALPLGFLRVLRVVRVLRPLRTVSASPTMRVLVGTVFSSLPRLGNVSLLLCFFLTFFGIMGVQLFGGSLDRQCVDASGAFTDGRRCSGQDKPWAHMCPPGTSCEHTGHWPCENLTSFSNLPRAAIVLFEAISLEGWSDNMYATVEAEGVWAVFYWITVVVFGAFAIMNLALAVVYDNFKKRKQEEHVKAENMRRMRIETRALNSTPRHPPRSPLWNALRSPKQAFDSFRQRFRKSSQKSLSSKSIANAHDQLAPGTPSYSSHFRQTDELEETETIEERVSWKHRIRHRLFLVRRKWRRMRRDLRVTLARPRVDIGFILVVVFNLLVLALRYEGAPRKLRSAINGVDLACTIVFLLETSLRALAHGPVPFCRDPFTAFDGAMFVMALVDFGTSGRVIHNVASMRTFRVLRVFQLAGQWPSLAIFLSSVFSALRAVRPFAFLLLLFILVSALLGMQILAGKLSFPDGEPRSNYDNFFWACLTTFQVIANYNWNDVLASAVRGIGWWAAPYVIFVHVAGGTILLNLLLAILIESFEENTQREQLLSGELRKKFLSAGMALKQKMARFRARAHKMRSTNNLLRGKSADVSEPISPKTLATMLSPRAFLRRIRDQSAHKPAAADAARDLLSPPEPPSPTSAAAKDAKSKVKNEMQLAFPLSASLRGLPIDPEVFDSAGSTPLNTGLNSLAATPPISPQASARFDPGDLARIIKEGKSERKGNHTRFRPEDKSALANALPQLAAGHERRKSRMTSSQEGMTSSSAAALAACAKLGIDLAKPMDLSATWRAGSRLKGRKGGPGFSTEGQNGVDSLSPRAASSLLTGQSDSALDLDAESFPNSSRVTPQSDEPASSSGSGDLPEDPPSSAVPRGLRGRKQRTARFVAGLNTVSFQKVVSPPPSGEVSKMEILPVPNLPRLHMPGAKVTSADGKGARALQRSASSPHIMLRPAKGGHTKATEKRRLTRRLSITALMKPKVQWKSLIRLIDQRPLKKPSLARHLSFAHIPSLHLRSDPITILARKATRGREKGPLRRGSSKAFFLLKDQHPLRIKIHQLIVDKRFTRLVPAVVVVSTFILMADRPTMREGGREWRAIVLMDAVFAALFTTEVLLKMTALGVLFEPGAYLRDPWNVLDALCTLTTLISVAAKNRWPLLHVFRVFRALRLAQTAPGLRMVAAALLGAFRASTSVVMIGAVIFLVFATLGVQIFGGAFSMCTDPDVQLRADCAGVDAYNKTREWVNSVPYTFDNLGASALTLFELSTTENANYLMYPGMDSVAIDHAPILNYRPYASLFFIAFIAIGSLFLINLFVGIVIESFGNIKKDKEIEGLTPMQQEWVETQKAIEKMRSHAALRPPAKRSPARALRASFFNLVQHPYFDRAFAAAIALNLVILCTQEVPPGARTRALARYSGWIFAGVFSAEVAAKLLGLGVRQFFQHRWNLFDLVILVMTFTGEAMGARPGAPLVRCFRVLRMLKLARQAAARRFNLTHHGLNKLLKSLVSALPNLYSVGSLLLLQLYIFAIFGVALFGHVPPDGPLESMTSLINFTTFPYSLLVMFKMLTGENWNFIMHDCMVVTWLAVPFFVTFVVLGQFVLLNLVIAIIIEAFSEVEDEDSRVVNTVVLRKFDAVWTRHDPTATGWITPEQLYLLLTDLGEPLGVKRADENALRPSPSAVLPLASKMNIPIFSRGVPYDLVLHSLVTIAFVAANSKRLGASIFNTQWCEYQAEKRLRRLLHNKLQSPRRKFFNALPKRLQALEKKKNHDPAKIMKTMSVSKAIAAMTIQAHARGIVTRIRLRKQGLMPLTPMNSPMLRAENDVSAGAFGRSLRPGGIQTALSAPPKQLGASAFLMSSVSSVARGGPARAQSEASGLLKSLRSSAELLPGERPARGLARGTSDVAGLLERTSGDLGRSRTVHFAVGHPPGVNPSPEEGSPRNKPGETTESMDSVWKRLNHSLPPGGNYVRRVSGRQRRVSFEEPEDEKAEISDDRIVAVEEAEGFVFDAHASHAR</sequence>
<feature type="transmembrane region" description="Helical" evidence="12">
    <location>
        <begin position="1418"/>
        <end position="1445"/>
    </location>
</feature>
<dbReference type="GO" id="GO:0005248">
    <property type="term" value="F:voltage-gated sodium channel activity"/>
    <property type="evidence" value="ECO:0000318"/>
    <property type="project" value="GO_Central"/>
</dbReference>
<keyword evidence="5" id="KW-0851">Voltage-gated channel</keyword>
<reference evidence="14 15" key="1">
    <citation type="journal article" date="2014" name="Nat. Commun.">
        <title>Klebsormidium flaccidum genome reveals primary factors for plant terrestrial adaptation.</title>
        <authorList>
            <person name="Hori K."/>
            <person name="Maruyama F."/>
            <person name="Fujisawa T."/>
            <person name="Togashi T."/>
            <person name="Yamamoto N."/>
            <person name="Seo M."/>
            <person name="Sato S."/>
            <person name="Yamada T."/>
            <person name="Mori H."/>
            <person name="Tajima N."/>
            <person name="Moriyama T."/>
            <person name="Ikeuchi M."/>
            <person name="Watanabe M."/>
            <person name="Wada H."/>
            <person name="Kobayashi K."/>
            <person name="Saito M."/>
            <person name="Masuda T."/>
            <person name="Sasaki-Sekimoto Y."/>
            <person name="Mashiguchi K."/>
            <person name="Awai K."/>
            <person name="Shimojima M."/>
            <person name="Masuda S."/>
            <person name="Iwai M."/>
            <person name="Nobusawa T."/>
            <person name="Narise T."/>
            <person name="Kondo S."/>
            <person name="Saito H."/>
            <person name="Sato R."/>
            <person name="Murakawa M."/>
            <person name="Ihara Y."/>
            <person name="Oshima-Yamada Y."/>
            <person name="Ohtaka K."/>
            <person name="Satoh M."/>
            <person name="Sonobe K."/>
            <person name="Ishii M."/>
            <person name="Ohtani R."/>
            <person name="Kanamori-Sato M."/>
            <person name="Honoki R."/>
            <person name="Miyazaki D."/>
            <person name="Mochizuki H."/>
            <person name="Umetsu J."/>
            <person name="Higashi K."/>
            <person name="Shibata D."/>
            <person name="Kamiya Y."/>
            <person name="Sato N."/>
            <person name="Nakamura Y."/>
            <person name="Tabata S."/>
            <person name="Ida S."/>
            <person name="Kurokawa K."/>
            <person name="Ohta H."/>
        </authorList>
    </citation>
    <scope>NUCLEOTIDE SEQUENCE [LARGE SCALE GENOMIC DNA]</scope>
    <source>
        <strain evidence="14 15">NIES-2285</strain>
    </source>
</reference>
<keyword evidence="8 12" id="KW-0472">Membrane</keyword>
<feature type="compositionally biased region" description="Low complexity" evidence="11">
    <location>
        <begin position="584"/>
        <end position="595"/>
    </location>
</feature>
<dbReference type="SUPFAM" id="SSF81324">
    <property type="entry name" value="Voltage-gated potassium channels"/>
    <property type="match status" value="4"/>
</dbReference>
<keyword evidence="15" id="KW-1185">Reference proteome</keyword>
<feature type="compositionally biased region" description="Basic and acidic residues" evidence="11">
    <location>
        <begin position="19"/>
        <end position="31"/>
    </location>
</feature>
<evidence type="ECO:0000313" key="15">
    <source>
        <dbReference type="Proteomes" id="UP000054558"/>
    </source>
</evidence>
<feature type="region of interest" description="Disordered" evidence="11">
    <location>
        <begin position="1742"/>
        <end position="1786"/>
    </location>
</feature>
<evidence type="ECO:0000256" key="4">
    <source>
        <dbReference type="ARBA" id="ARBA00022737"/>
    </source>
</evidence>
<feature type="region of interest" description="Disordered" evidence="11">
    <location>
        <begin position="375"/>
        <end position="776"/>
    </location>
</feature>
<feature type="compositionally biased region" description="Basic and acidic residues" evidence="11">
    <location>
        <begin position="745"/>
        <end position="760"/>
    </location>
</feature>
<feature type="region of interest" description="Disordered" evidence="11">
    <location>
        <begin position="210"/>
        <end position="279"/>
    </location>
</feature>
<feature type="transmembrane region" description="Helical" evidence="12">
    <location>
        <begin position="2098"/>
        <end position="2122"/>
    </location>
</feature>
<evidence type="ECO:0000256" key="8">
    <source>
        <dbReference type="ARBA" id="ARBA00023136"/>
    </source>
</evidence>
<feature type="transmembrane region" description="Helical" evidence="12">
    <location>
        <begin position="2415"/>
        <end position="2437"/>
    </location>
</feature>
<feature type="compositionally biased region" description="Pro residues" evidence="11">
    <location>
        <begin position="1"/>
        <end position="16"/>
    </location>
</feature>
<dbReference type="FunFam" id="1.20.120.350:FF:000009">
    <property type="entry name" value="Voltage-dependent T-type calcium channel subunit alpha"/>
    <property type="match status" value="1"/>
</dbReference>
<dbReference type="Pfam" id="PF00520">
    <property type="entry name" value="Ion_trans"/>
    <property type="match status" value="4"/>
</dbReference>
<feature type="compositionally biased region" description="Polar residues" evidence="11">
    <location>
        <begin position="554"/>
        <end position="575"/>
    </location>
</feature>
<keyword evidence="3 12" id="KW-0812">Transmembrane</keyword>
<keyword evidence="7" id="KW-0406">Ion transport</keyword>
<feature type="transmembrane region" description="Helical" evidence="12">
    <location>
        <begin position="2449"/>
        <end position="2469"/>
    </location>
</feature>
<feature type="compositionally biased region" description="Basic and acidic residues" evidence="11">
    <location>
        <begin position="1624"/>
        <end position="1643"/>
    </location>
</feature>
<protein>
    <submittedName>
        <fullName evidence="14">T-type voltage-gated Ca2+ channel</fullName>
    </submittedName>
</protein>
<feature type="transmembrane region" description="Helical" evidence="12">
    <location>
        <begin position="1971"/>
        <end position="1988"/>
    </location>
</feature>
<dbReference type="FunFam" id="1.10.287.70:FF:000117">
    <property type="entry name" value="Voltage-gated Ca2+ channel, alpha subunit"/>
    <property type="match status" value="1"/>
</dbReference>